<dbReference type="InterPro" id="IPR024920">
    <property type="entry name" value="Dihydroorotate_DH_1"/>
</dbReference>
<feature type="binding site" evidence="9">
    <location>
        <begin position="272"/>
        <end position="273"/>
    </location>
    <ligand>
        <name>FMN</name>
        <dbReference type="ChEBI" id="CHEBI:58210"/>
    </ligand>
</feature>
<keyword evidence="12" id="KW-1185">Reference proteome</keyword>
<reference evidence="11 12" key="1">
    <citation type="submission" date="2018-08" db="EMBL/GenBank/DDBJ databases">
        <title>Genomic Encyclopedia of Type Strains, Phase IV (KMG-IV): sequencing the most valuable type-strain genomes for metagenomic binning, comparative biology and taxonomic classification.</title>
        <authorList>
            <person name="Goeker M."/>
        </authorList>
    </citation>
    <scope>NUCLEOTIDE SEQUENCE [LARGE SCALE GENOMIC DNA]</scope>
    <source>
        <strain evidence="11 12">DSM 23923</strain>
    </source>
</reference>
<keyword evidence="4 9" id="KW-0963">Cytoplasm</keyword>
<feature type="active site" description="Nucleophile" evidence="9">
    <location>
        <position position="136"/>
    </location>
</feature>
<dbReference type="PANTHER" id="PTHR48109">
    <property type="entry name" value="DIHYDROOROTATE DEHYDROGENASE (QUINONE), MITOCHONDRIAL-RELATED"/>
    <property type="match status" value="1"/>
</dbReference>
<dbReference type="AlphaFoldDB" id="A0A347ZV35"/>
<dbReference type="OrthoDB" id="9794954at2"/>
<feature type="binding site" evidence="9">
    <location>
        <position position="133"/>
    </location>
    <ligand>
        <name>FMN</name>
        <dbReference type="ChEBI" id="CHEBI:58210"/>
    </ligand>
</feature>
<comment type="cofactor">
    <cofactor evidence="9">
        <name>FMN</name>
        <dbReference type="ChEBI" id="CHEBI:58210"/>
    </cofactor>
    <text evidence="9">Binds 1 FMN per subunit.</text>
</comment>
<feature type="binding site" evidence="9">
    <location>
        <position position="172"/>
    </location>
    <ligand>
        <name>FMN</name>
        <dbReference type="ChEBI" id="CHEBI:58210"/>
    </ligand>
</feature>
<dbReference type="InterPro" id="IPR012135">
    <property type="entry name" value="Dihydroorotate_DH_1_2"/>
</dbReference>
<feature type="binding site" evidence="9">
    <location>
        <begin position="199"/>
        <end position="200"/>
    </location>
    <ligand>
        <name>substrate</name>
    </ligand>
</feature>
<dbReference type="InterPro" id="IPR033888">
    <property type="entry name" value="DHOD_1B"/>
</dbReference>
<gene>
    <name evidence="9" type="primary">pyrD</name>
    <name evidence="11" type="ORF">DFR64_0101</name>
</gene>
<feature type="binding site" evidence="9">
    <location>
        <position position="224"/>
    </location>
    <ligand>
        <name>FMN</name>
        <dbReference type="ChEBI" id="CHEBI:58210"/>
    </ligand>
</feature>
<feature type="binding site" evidence="9">
    <location>
        <position position="133"/>
    </location>
    <ligand>
        <name>substrate</name>
    </ligand>
</feature>
<proteinExistence type="inferred from homology"/>
<comment type="similarity">
    <text evidence="3 9">Belongs to the dihydroorotate dehydrogenase family. Type 1 subfamily.</text>
</comment>
<dbReference type="EMBL" id="QUMS01000001">
    <property type="protein sequence ID" value="REG10248.1"/>
    <property type="molecule type" value="Genomic_DNA"/>
</dbReference>
<feature type="binding site" evidence="9">
    <location>
        <begin position="73"/>
        <end position="77"/>
    </location>
    <ligand>
        <name>substrate</name>
    </ligand>
</feature>
<dbReference type="FunFam" id="3.20.20.70:FF:000027">
    <property type="entry name" value="Dihydropyrimidine dehydrogenase [NADP(+)]"/>
    <property type="match status" value="1"/>
</dbReference>
<dbReference type="GO" id="GO:0004152">
    <property type="term" value="F:dihydroorotate dehydrogenase activity"/>
    <property type="evidence" value="ECO:0007669"/>
    <property type="project" value="UniProtKB-UniRule"/>
</dbReference>
<comment type="pathway">
    <text evidence="2 9">Pyrimidine metabolism; UMP biosynthesis via de novo pathway.</text>
</comment>
<keyword evidence="7 9" id="KW-0665">Pyrimidine biosynthesis</keyword>
<dbReference type="NCBIfam" id="NF005574">
    <property type="entry name" value="PRK07259.1"/>
    <property type="match status" value="1"/>
</dbReference>
<feature type="binding site" evidence="9">
    <location>
        <begin position="250"/>
        <end position="251"/>
    </location>
    <ligand>
        <name>FMN</name>
        <dbReference type="ChEBI" id="CHEBI:58210"/>
    </ligand>
</feature>
<protein>
    <recommendedName>
        <fullName evidence="9">Dihydroorotate dehydrogenase</fullName>
        <shortName evidence="9">DHOD</shortName>
        <shortName evidence="9">DHODase</shortName>
        <shortName evidence="9">DHOdehase</shortName>
        <ecNumber evidence="9">1.3.-.-</ecNumber>
    </recommendedName>
</protein>
<evidence type="ECO:0000259" key="10">
    <source>
        <dbReference type="Pfam" id="PF01180"/>
    </source>
</evidence>
<feature type="binding site" evidence="9">
    <location>
        <position position="49"/>
    </location>
    <ligand>
        <name>substrate</name>
    </ligand>
</feature>
<evidence type="ECO:0000256" key="3">
    <source>
        <dbReference type="ARBA" id="ARBA00008008"/>
    </source>
</evidence>
<dbReference type="Gene3D" id="3.20.20.70">
    <property type="entry name" value="Aldolase class I"/>
    <property type="match status" value="1"/>
</dbReference>
<dbReference type="Pfam" id="PF01180">
    <property type="entry name" value="DHO_dh"/>
    <property type="match status" value="1"/>
</dbReference>
<dbReference type="GO" id="GO:0006207">
    <property type="term" value="P:'de novo' pyrimidine nucleobase biosynthetic process"/>
    <property type="evidence" value="ECO:0007669"/>
    <property type="project" value="InterPro"/>
</dbReference>
<evidence type="ECO:0000313" key="12">
    <source>
        <dbReference type="Proteomes" id="UP000256388"/>
    </source>
</evidence>
<accession>A0A347ZV35</accession>
<sequence>MNKVSVDLTCELAGVRMHNPLVLASGVLGTSAALLERVGACGAGAVTSKSCGPEERAGHPNPIAVEWAGGVINAVGLTNPGLEAEIPTLIDARERLHAQGIPLIASIFAPTVEDFGRMAAGVSAAEPDLIEVNISCPNVGDEFGTPFSGSVESAAAVTRMVRAKTKLPIAIKLAPNVPNIARIALAAQEEGADAITAINTVPGMLIDPYAGRPVLSNKVGGVSGWSIKPIALRCVAEISRTVSIPVIGLGGVSNGLDAVEMIMAGATAVGVGSAVWQRGVDVFAVIAEEMYEFMAGEGYPDLASMRGIAIR</sequence>
<evidence type="ECO:0000256" key="8">
    <source>
        <dbReference type="ARBA" id="ARBA00023002"/>
    </source>
</evidence>
<comment type="caution">
    <text evidence="11">The sequence shown here is derived from an EMBL/GenBank/DDBJ whole genome shotgun (WGS) entry which is preliminary data.</text>
</comment>
<dbReference type="NCBIfam" id="TIGR01037">
    <property type="entry name" value="pyrD_sub1_fam"/>
    <property type="match status" value="1"/>
</dbReference>
<dbReference type="Proteomes" id="UP000256388">
    <property type="component" value="Unassembled WGS sequence"/>
</dbReference>
<evidence type="ECO:0000256" key="4">
    <source>
        <dbReference type="ARBA" id="ARBA00022490"/>
    </source>
</evidence>
<comment type="function">
    <text evidence="9">Catalyzes the conversion of dihydroorotate to orotate.</text>
</comment>
<evidence type="ECO:0000256" key="2">
    <source>
        <dbReference type="ARBA" id="ARBA00004725"/>
    </source>
</evidence>
<dbReference type="RefSeq" id="WP_116223440.1">
    <property type="nucleotide sequence ID" value="NZ_AP018437.1"/>
</dbReference>
<evidence type="ECO:0000256" key="1">
    <source>
        <dbReference type="ARBA" id="ARBA00004496"/>
    </source>
</evidence>
<evidence type="ECO:0000256" key="5">
    <source>
        <dbReference type="ARBA" id="ARBA00022630"/>
    </source>
</evidence>
<dbReference type="GO" id="GO:0044205">
    <property type="term" value="P:'de novo' UMP biosynthetic process"/>
    <property type="evidence" value="ECO:0007669"/>
    <property type="project" value="UniProtKB-UniRule"/>
</dbReference>
<feature type="domain" description="Dihydroorotate dehydrogenase catalytic" evidence="10">
    <location>
        <begin position="8"/>
        <end position="294"/>
    </location>
</feature>
<evidence type="ECO:0000256" key="7">
    <source>
        <dbReference type="ARBA" id="ARBA00022975"/>
    </source>
</evidence>
<dbReference type="UniPathway" id="UPA00070"/>
<dbReference type="HAMAP" id="MF_00224">
    <property type="entry name" value="DHO_dh_type1"/>
    <property type="match status" value="1"/>
</dbReference>
<keyword evidence="5 9" id="KW-0285">Flavoprotein</keyword>
<dbReference type="PANTHER" id="PTHR48109:SF1">
    <property type="entry name" value="DIHYDROOROTATE DEHYDROGENASE (FUMARATE)"/>
    <property type="match status" value="1"/>
</dbReference>
<dbReference type="SUPFAM" id="SSF51395">
    <property type="entry name" value="FMN-linked oxidoreductases"/>
    <property type="match status" value="1"/>
</dbReference>
<dbReference type="InterPro" id="IPR049622">
    <property type="entry name" value="Dihydroorotate_DH_I"/>
</dbReference>
<dbReference type="EC" id="1.3.-.-" evidence="9"/>
<keyword evidence="8 9" id="KW-0560">Oxidoreductase</keyword>
<name>A0A347ZV35_9CHLR</name>
<comment type="catalytic activity">
    <reaction evidence="9">
        <text>(S)-dihydroorotate + A = orotate + AH2</text>
        <dbReference type="Rhea" id="RHEA:18073"/>
        <dbReference type="ChEBI" id="CHEBI:13193"/>
        <dbReference type="ChEBI" id="CHEBI:17499"/>
        <dbReference type="ChEBI" id="CHEBI:30839"/>
        <dbReference type="ChEBI" id="CHEBI:30864"/>
    </reaction>
</comment>
<dbReference type="GO" id="GO:0005737">
    <property type="term" value="C:cytoplasm"/>
    <property type="evidence" value="ECO:0007669"/>
    <property type="project" value="UniProtKB-SubCell"/>
</dbReference>
<evidence type="ECO:0000256" key="6">
    <source>
        <dbReference type="ARBA" id="ARBA00022643"/>
    </source>
</evidence>
<comment type="subcellular location">
    <subcellularLocation>
        <location evidence="1 9">Cytoplasm</location>
    </subcellularLocation>
</comment>
<comment type="caution">
    <text evidence="9">Lacks conserved residue(s) required for the propagation of feature annotation.</text>
</comment>
<keyword evidence="6 9" id="KW-0288">FMN</keyword>
<evidence type="ECO:0000256" key="9">
    <source>
        <dbReference type="HAMAP-Rule" id="MF_00224"/>
    </source>
</evidence>
<dbReference type="PROSITE" id="PS00912">
    <property type="entry name" value="DHODEHASE_2"/>
    <property type="match status" value="1"/>
</dbReference>
<dbReference type="InterPro" id="IPR050074">
    <property type="entry name" value="DHO_dehydrogenase"/>
</dbReference>
<dbReference type="PIRSF" id="PIRSF000164">
    <property type="entry name" value="DHO_oxidase"/>
    <property type="match status" value="1"/>
</dbReference>
<dbReference type="InterPro" id="IPR013785">
    <property type="entry name" value="Aldolase_TIM"/>
</dbReference>
<organism evidence="11 12">
    <name type="scientific">Pelolinea submarina</name>
    <dbReference type="NCBI Taxonomy" id="913107"/>
    <lineage>
        <taxon>Bacteria</taxon>
        <taxon>Bacillati</taxon>
        <taxon>Chloroflexota</taxon>
        <taxon>Anaerolineae</taxon>
        <taxon>Anaerolineales</taxon>
        <taxon>Anaerolineaceae</taxon>
        <taxon>Pelolinea</taxon>
    </lineage>
</organism>
<evidence type="ECO:0000313" key="11">
    <source>
        <dbReference type="EMBL" id="REG10248.1"/>
    </source>
</evidence>
<feature type="binding site" evidence="9">
    <location>
        <position position="198"/>
    </location>
    <ligand>
        <name>FMN</name>
        <dbReference type="ChEBI" id="CHEBI:58210"/>
    </ligand>
</feature>
<feature type="binding site" evidence="9">
    <location>
        <begin position="49"/>
        <end position="50"/>
    </location>
    <ligand>
        <name>FMN</name>
        <dbReference type="ChEBI" id="CHEBI:58210"/>
    </ligand>
</feature>
<dbReference type="InterPro" id="IPR005720">
    <property type="entry name" value="Dihydroorotate_DH_cat"/>
</dbReference>
<dbReference type="CDD" id="cd04740">
    <property type="entry name" value="DHOD_1B_like"/>
    <property type="match status" value="1"/>
</dbReference>
<dbReference type="InterPro" id="IPR001295">
    <property type="entry name" value="Dihydroorotate_DH_CS"/>
</dbReference>
<feature type="binding site" evidence="9">
    <location>
        <position position="25"/>
    </location>
    <ligand>
        <name>FMN</name>
        <dbReference type="ChEBI" id="CHEBI:58210"/>
    </ligand>
</feature>